<dbReference type="InParanoid" id="A0A6P8R5Q8"/>
<dbReference type="PANTHER" id="PTHR11801">
    <property type="entry name" value="SIGNAL TRANSDUCER AND ACTIVATOR OF TRANSCRIPTION"/>
    <property type="match status" value="1"/>
</dbReference>
<dbReference type="FunFam" id="1.10.238.10:FF:000012">
    <property type="entry name" value="Signal transducer and activator of transcription"/>
    <property type="match status" value="1"/>
</dbReference>
<dbReference type="Gene3D" id="2.60.40.630">
    <property type="entry name" value="STAT transcription factor, DNA-binding domain"/>
    <property type="match status" value="1"/>
</dbReference>
<dbReference type="InterPro" id="IPR013800">
    <property type="entry name" value="STAT_TF_alpha"/>
</dbReference>
<dbReference type="GO" id="GO:0003700">
    <property type="term" value="F:DNA-binding transcription factor activity"/>
    <property type="evidence" value="ECO:0007669"/>
    <property type="project" value="InterPro"/>
</dbReference>
<dbReference type="InterPro" id="IPR012345">
    <property type="entry name" value="STAT_TF_DNA-bd_N"/>
</dbReference>
<sequence length="753" mass="86808">MESDTRVSVWEDLQHLDDSFQEQLQNLYSSDLLSVYVRQYLAHWIEAQDWDQASREVFLATVLFQNLLHLVDDQLSRFAQEQDTLAQHNFRKFKHDIQAKYQECPLQLAAIISQTLKDEKNILSAALEVKQEQAGQVPEIAMETGRHQDIMSRIADVKNRMQSMVKDVDSMESTQEIFDFRLKTFKAQEASELQKEMEKQLQDMLNNLDCMRKKIVDALKELLGRCETLLNFLQEELGDWARQQQLQHIGAPVDTSLTQLEMWITATAEILFHLRQVLKSLTELSCKLSYENDPLKLYLAILERRNTELLSYLLGRAFVVENQPVMSNPNKRPLVLKTNTQFSVRTRFLVKLPELNHAMTVTAVVDKNPPKANGYRRFNILGTLSKVLNTDDVHKEGLIAEFKHLTLREQKAGVGGKGGKGASDVSLAVTEELHNISFIMKFDYQGLLLDLETTTLPLIIITNISQLSNGWTSVLWFNMLCSDSKNLLFFNNPPVASWTQLREVLSWQFSSATKRGLNEEQLSMLAGKFCDNQNSVTWSKFCKENMPNSQFTFWSWIDSILQLIQNHLENIWNDGLVMGFVSRKKEKSLLKTKMDGTFLLRFSESCREGGITFSWVEFQGRECKIRSVEPYTKTQLSSIPLTEIIRNFKLIADENIPENPLKYLYPDIMKDVAFGKYYEHKSEVINEYKKYLRRHLIVVSARQTGNVQVSDLNFEFSLGLSDLDSLNSPSFQPFLIHDHDPMMPANPVDPLED</sequence>
<dbReference type="Pfam" id="PF00017">
    <property type="entry name" value="SH2"/>
    <property type="match status" value="1"/>
</dbReference>
<dbReference type="InterPro" id="IPR036535">
    <property type="entry name" value="STAT_N_sf"/>
</dbReference>
<evidence type="ECO:0000256" key="5">
    <source>
        <dbReference type="ARBA" id="ARBA00022553"/>
    </source>
</evidence>
<keyword evidence="7 13" id="KW-0805">Transcription regulation</keyword>
<name>A0A6P8R5Q8_GEOSA</name>
<keyword evidence="10 13" id="KW-0804">Transcription</keyword>
<evidence type="ECO:0000256" key="14">
    <source>
        <dbReference type="SAM" id="Coils"/>
    </source>
</evidence>
<dbReference type="InterPro" id="IPR036860">
    <property type="entry name" value="SH2_dom_sf"/>
</dbReference>
<evidence type="ECO:0000256" key="8">
    <source>
        <dbReference type="ARBA" id="ARBA00023125"/>
    </source>
</evidence>
<keyword evidence="8 13" id="KW-0238">DNA-binding</keyword>
<keyword evidence="9 13" id="KW-0010">Activator</keyword>
<keyword evidence="14" id="KW-0175">Coiled coil</keyword>
<dbReference type="Pfam" id="PF02865">
    <property type="entry name" value="STAT_int"/>
    <property type="match status" value="1"/>
</dbReference>
<dbReference type="InterPro" id="IPR001217">
    <property type="entry name" value="STAT"/>
</dbReference>
<evidence type="ECO:0000256" key="4">
    <source>
        <dbReference type="ARBA" id="ARBA00022490"/>
    </source>
</evidence>
<dbReference type="GeneID" id="117358070"/>
<proteinExistence type="inferred from homology"/>
<evidence type="ECO:0000256" key="9">
    <source>
        <dbReference type="ARBA" id="ARBA00023159"/>
    </source>
</evidence>
<keyword evidence="11 13" id="KW-0539">Nucleus</keyword>
<dbReference type="InterPro" id="IPR000980">
    <property type="entry name" value="SH2"/>
</dbReference>
<dbReference type="Proteomes" id="UP000515159">
    <property type="component" value="Chromosome 3"/>
</dbReference>
<dbReference type="SUPFAM" id="SSF48092">
    <property type="entry name" value="Transcription factor STAT-4 N-domain"/>
    <property type="match status" value="1"/>
</dbReference>
<dbReference type="GO" id="GO:0005737">
    <property type="term" value="C:cytoplasm"/>
    <property type="evidence" value="ECO:0007669"/>
    <property type="project" value="UniProtKB-SubCell"/>
</dbReference>
<dbReference type="CTD" id="6773"/>
<dbReference type="FunFam" id="3.30.505.10:FF:000003">
    <property type="entry name" value="Signal transducer and activator of transcription"/>
    <property type="match status" value="1"/>
</dbReference>
<dbReference type="SUPFAM" id="SSF47655">
    <property type="entry name" value="STAT"/>
    <property type="match status" value="1"/>
</dbReference>
<dbReference type="RefSeq" id="XP_033795408.1">
    <property type="nucleotide sequence ID" value="XM_033939517.1"/>
</dbReference>
<dbReference type="InterPro" id="IPR013799">
    <property type="entry name" value="STAT_TF_prot_interaction"/>
</dbReference>
<reference evidence="17" key="1">
    <citation type="submission" date="2025-08" db="UniProtKB">
        <authorList>
            <consortium name="RefSeq"/>
        </authorList>
    </citation>
    <scope>IDENTIFICATION</scope>
</reference>
<dbReference type="GO" id="GO:0019221">
    <property type="term" value="P:cytokine-mediated signaling pathway"/>
    <property type="evidence" value="ECO:0007669"/>
    <property type="project" value="UniProtKB-ARBA"/>
</dbReference>
<dbReference type="InterPro" id="IPR008967">
    <property type="entry name" value="p53-like_TF_DNA-bd_sf"/>
</dbReference>
<keyword evidence="4 13" id="KW-0963">Cytoplasm</keyword>
<evidence type="ECO:0000256" key="2">
    <source>
        <dbReference type="ARBA" id="ARBA00004496"/>
    </source>
</evidence>
<dbReference type="Gene3D" id="1.10.238.10">
    <property type="entry name" value="EF-hand"/>
    <property type="match status" value="1"/>
</dbReference>
<keyword evidence="5 13" id="KW-0597">Phosphoprotein</keyword>
<dbReference type="FunCoup" id="A0A6P8R5Q8">
    <property type="interactions" value="1358"/>
</dbReference>
<feature type="domain" description="SH2" evidence="15">
    <location>
        <begin position="572"/>
        <end position="690"/>
    </location>
</feature>
<dbReference type="AlphaFoldDB" id="A0A6P8R5Q8"/>
<evidence type="ECO:0000259" key="15">
    <source>
        <dbReference type="PROSITE" id="PS50001"/>
    </source>
</evidence>
<dbReference type="OrthoDB" id="19300at2759"/>
<comment type="subcellular location">
    <subcellularLocation>
        <location evidence="2 13">Cytoplasm</location>
    </subcellularLocation>
    <subcellularLocation>
        <location evidence="1 13">Nucleus</location>
    </subcellularLocation>
</comment>
<evidence type="ECO:0000256" key="11">
    <source>
        <dbReference type="ARBA" id="ARBA00023242"/>
    </source>
</evidence>
<dbReference type="FunFam" id="2.60.40.630:FF:000004">
    <property type="entry name" value="Signal transducer and activator of transcription"/>
    <property type="match status" value="1"/>
</dbReference>
<evidence type="ECO:0000256" key="3">
    <source>
        <dbReference type="ARBA" id="ARBA00005586"/>
    </source>
</evidence>
<dbReference type="FunFam" id="1.20.1050.20:FF:000001">
    <property type="entry name" value="Signal transducer and activator of transcription"/>
    <property type="match status" value="1"/>
</dbReference>
<evidence type="ECO:0000256" key="6">
    <source>
        <dbReference type="ARBA" id="ARBA00022999"/>
    </source>
</evidence>
<dbReference type="GO" id="GO:0003677">
    <property type="term" value="F:DNA binding"/>
    <property type="evidence" value="ECO:0007669"/>
    <property type="project" value="UniProtKB-KW"/>
</dbReference>
<organism evidence="16 17">
    <name type="scientific">Geotrypetes seraphini</name>
    <name type="common">Gaboon caecilian</name>
    <name type="synonym">Caecilia seraphini</name>
    <dbReference type="NCBI Taxonomy" id="260995"/>
    <lineage>
        <taxon>Eukaryota</taxon>
        <taxon>Metazoa</taxon>
        <taxon>Chordata</taxon>
        <taxon>Craniata</taxon>
        <taxon>Vertebrata</taxon>
        <taxon>Euteleostomi</taxon>
        <taxon>Amphibia</taxon>
        <taxon>Gymnophiona</taxon>
        <taxon>Geotrypetes</taxon>
    </lineage>
</organism>
<dbReference type="SMART" id="SM00964">
    <property type="entry name" value="STAT_int"/>
    <property type="match status" value="1"/>
</dbReference>
<evidence type="ECO:0000256" key="7">
    <source>
        <dbReference type="ARBA" id="ARBA00023015"/>
    </source>
</evidence>
<feature type="coiled-coil region" evidence="14">
    <location>
        <begin position="187"/>
        <end position="236"/>
    </location>
</feature>
<dbReference type="Gene3D" id="3.30.505.10">
    <property type="entry name" value="SH2 domain"/>
    <property type="match status" value="1"/>
</dbReference>
<dbReference type="Gene3D" id="1.10.532.10">
    <property type="entry name" value="STAT transcription factor, N-terminal domain"/>
    <property type="match status" value="1"/>
</dbReference>
<dbReference type="Gene3D" id="1.20.1050.20">
    <property type="entry name" value="STAT transcription factor, all-alpha domain"/>
    <property type="match status" value="1"/>
</dbReference>
<evidence type="ECO:0000256" key="1">
    <source>
        <dbReference type="ARBA" id="ARBA00004123"/>
    </source>
</evidence>
<comment type="similarity">
    <text evidence="3 13">Belongs to the transcription factor STAT family.</text>
</comment>
<dbReference type="InterPro" id="IPR048988">
    <property type="entry name" value="STAT_linker"/>
</dbReference>
<dbReference type="KEGG" id="gsh:117358070"/>
<dbReference type="SUPFAM" id="SSF49417">
    <property type="entry name" value="p53-like transcription factors"/>
    <property type="match status" value="1"/>
</dbReference>
<dbReference type="InterPro" id="IPR015988">
    <property type="entry name" value="STAT_TF_CC"/>
</dbReference>
<keyword evidence="16" id="KW-1185">Reference proteome</keyword>
<dbReference type="Pfam" id="PF01017">
    <property type="entry name" value="STAT_alpha"/>
    <property type="match status" value="1"/>
</dbReference>
<evidence type="ECO:0000256" key="12">
    <source>
        <dbReference type="PROSITE-ProRule" id="PRU00191"/>
    </source>
</evidence>
<evidence type="ECO:0000313" key="16">
    <source>
        <dbReference type="Proteomes" id="UP000515159"/>
    </source>
</evidence>
<evidence type="ECO:0000256" key="13">
    <source>
        <dbReference type="RuleBase" id="RU046415"/>
    </source>
</evidence>
<keyword evidence="6 12" id="KW-0727">SH2 domain</keyword>
<evidence type="ECO:0000256" key="10">
    <source>
        <dbReference type="ARBA" id="ARBA00023163"/>
    </source>
</evidence>
<protein>
    <recommendedName>
        <fullName evidence="13">Signal transducer and activator of transcription</fullName>
    </recommendedName>
</protein>
<dbReference type="SUPFAM" id="SSF55550">
    <property type="entry name" value="SH2 domain"/>
    <property type="match status" value="1"/>
</dbReference>
<dbReference type="GO" id="GO:0005634">
    <property type="term" value="C:nucleus"/>
    <property type="evidence" value="ECO:0007669"/>
    <property type="project" value="UniProtKB-SubCell"/>
</dbReference>
<accession>A0A6P8R5Q8</accession>
<dbReference type="PROSITE" id="PS50001">
    <property type="entry name" value="SH2"/>
    <property type="match status" value="1"/>
</dbReference>
<evidence type="ECO:0000313" key="17">
    <source>
        <dbReference type="RefSeq" id="XP_033795408.1"/>
    </source>
</evidence>
<dbReference type="InterPro" id="IPR013801">
    <property type="entry name" value="STAT_TF_DNA-bd"/>
</dbReference>
<dbReference type="Pfam" id="PF21354">
    <property type="entry name" value="STAT_linker"/>
    <property type="match status" value="1"/>
</dbReference>
<gene>
    <name evidence="17" type="primary">STAT2</name>
</gene>
<dbReference type="Pfam" id="PF02864">
    <property type="entry name" value="STAT_bind"/>
    <property type="match status" value="1"/>
</dbReference>